<evidence type="ECO:0000313" key="2">
    <source>
        <dbReference type="EMBL" id="KGB79594.1"/>
    </source>
</evidence>
<dbReference type="VEuPathDB" id="FungiDB:CNBG_5432"/>
<feature type="region of interest" description="Disordered" evidence="1">
    <location>
        <begin position="137"/>
        <end position="156"/>
    </location>
</feature>
<dbReference type="GeneID" id="88181577"/>
<dbReference type="AlphaFoldDB" id="A0A095CJV7"/>
<protein>
    <submittedName>
        <fullName evidence="2">Uncharacterized protein</fullName>
    </submittedName>
</protein>
<reference evidence="2 3" key="1">
    <citation type="journal article" date="2011" name="MBio">
        <title>Genome variation in Cryptococcus gattii, an emerging pathogen of immunocompetent hosts.</title>
        <authorList>
            <person name="D'Souza C.A."/>
            <person name="Kronstad J.W."/>
            <person name="Taylor G."/>
            <person name="Warren R."/>
            <person name="Yuen M."/>
            <person name="Hu G."/>
            <person name="Jung W.H."/>
            <person name="Sham A."/>
            <person name="Kidd S.E."/>
            <person name="Tangen K."/>
            <person name="Lee N."/>
            <person name="Zeilmaker T."/>
            <person name="Sawkins J."/>
            <person name="McVicker G."/>
            <person name="Shah S."/>
            <person name="Gnerre S."/>
            <person name="Griggs A."/>
            <person name="Zeng Q."/>
            <person name="Bartlett K."/>
            <person name="Li W."/>
            <person name="Wang X."/>
            <person name="Heitman J."/>
            <person name="Stajich J.E."/>
            <person name="Fraser J.A."/>
            <person name="Meyer W."/>
            <person name="Carter D."/>
            <person name="Schein J."/>
            <person name="Krzywinski M."/>
            <person name="Kwon-Chung K.J."/>
            <person name="Varma A."/>
            <person name="Wang J."/>
            <person name="Brunham R."/>
            <person name="Fyfe M."/>
            <person name="Ouellette B.F."/>
            <person name="Siddiqui A."/>
            <person name="Marra M."/>
            <person name="Jones S."/>
            <person name="Holt R."/>
            <person name="Birren B.W."/>
            <person name="Galagan J.E."/>
            <person name="Cuomo C.A."/>
        </authorList>
    </citation>
    <scope>NUCLEOTIDE SEQUENCE [LARGE SCALE GENOMIC DNA]</scope>
    <source>
        <strain evidence="2 3">R265</strain>
    </source>
</reference>
<dbReference type="HOGENOM" id="CLU_1229873_0_0_1"/>
<gene>
    <name evidence="2" type="ORF">CNBG_5432</name>
</gene>
<evidence type="ECO:0000256" key="1">
    <source>
        <dbReference type="SAM" id="MobiDB-lite"/>
    </source>
</evidence>
<dbReference type="OrthoDB" id="2569556at2759"/>
<dbReference type="Proteomes" id="UP000029445">
    <property type="component" value="Chromosome 3"/>
</dbReference>
<organism evidence="2 3">
    <name type="scientific">Cryptococcus deuterogattii (strain R265)</name>
    <name type="common">Cryptococcus gattii VGII (strain R265)</name>
    <dbReference type="NCBI Taxonomy" id="294750"/>
    <lineage>
        <taxon>Eukaryota</taxon>
        <taxon>Fungi</taxon>
        <taxon>Dikarya</taxon>
        <taxon>Basidiomycota</taxon>
        <taxon>Agaricomycotina</taxon>
        <taxon>Tremellomycetes</taxon>
        <taxon>Tremellales</taxon>
        <taxon>Cryptococcaceae</taxon>
        <taxon>Cryptococcus</taxon>
        <taxon>Cryptococcus gattii species complex</taxon>
    </lineage>
</organism>
<proteinExistence type="predicted"/>
<name>A0A095CJV7_CRYD2</name>
<feature type="region of interest" description="Disordered" evidence="1">
    <location>
        <begin position="206"/>
        <end position="225"/>
    </location>
</feature>
<dbReference type="EMBL" id="CP025761">
    <property type="protein sequence ID" value="KGB79594.1"/>
    <property type="molecule type" value="Genomic_DNA"/>
</dbReference>
<dbReference type="OMA" id="HQSATFM"/>
<dbReference type="RefSeq" id="XP_062885257.1">
    <property type="nucleotide sequence ID" value="XM_063029302.1"/>
</dbReference>
<evidence type="ECO:0000313" key="3">
    <source>
        <dbReference type="Proteomes" id="UP000029445"/>
    </source>
</evidence>
<accession>A0A095CJV7</accession>
<dbReference type="KEGG" id="cdeu:CNBG_5432"/>
<keyword evidence="3" id="KW-1185">Reference proteome</keyword>
<reference evidence="2 3" key="2">
    <citation type="journal article" date="2018" name="Proc. Natl. Acad. Sci.">
        <title>RNAi is a critical determinant of centromere evolution in closely related fungi.</title>
        <authorList>
            <person name="Yadav V."/>
            <person name="Sun S."/>
            <person name="Billmyre R.B."/>
            <person name="Thimmappa B.C."/>
            <person name="Shea T."/>
            <person name="Lintner R."/>
            <person name="Bakkeren G."/>
            <person name="Cuomo C.A."/>
            <person name="Heitman J."/>
            <person name="Sanyal K."/>
        </authorList>
    </citation>
    <scope>NUCLEOTIDE SEQUENCE [LARGE SCALE GENOMIC DNA]</scope>
    <source>
        <strain evidence="2 3">R265</strain>
    </source>
</reference>
<sequence length="225" mass="25109">MNPTTLSMTARSASRTPTIFVRASSSQPQPSYPPQKANGRTLPVSTLRELVSLHHTSAGFMHSTAELPIGFDNAFRLTPRPHFERYSDFRRAVEEVQSLHPPGGMENLVEKSTKRAGVSGSDKAVYRGVQRAFKKLPGRDGEPWVSQTTGVKKTDRDLTERQMRVREAIYGTWERGGMGMNKAEPGLDGIFELIEAKGKTVEEYGKEWAKREEEPVKGRSTEDGM</sequence>